<organism evidence="1 2">
    <name type="scientific">Pneumocystis oryctolagi</name>
    <dbReference type="NCBI Taxonomy" id="42067"/>
    <lineage>
        <taxon>Eukaryota</taxon>
        <taxon>Fungi</taxon>
        <taxon>Dikarya</taxon>
        <taxon>Ascomycota</taxon>
        <taxon>Taphrinomycotina</taxon>
        <taxon>Pneumocystomycetes</taxon>
        <taxon>Pneumocystaceae</taxon>
        <taxon>Pneumocystis</taxon>
    </lineage>
</organism>
<sequence length="579" mass="65628">MKVRCKKELVLRAADPKWSKYYLDYKMLKKFIRISYEELMNSSYNPEISKNIHDEFHKRLTQELEKIDNRYCIIEKKASESLKVLDESWNDEMSDAELSEWRKSLLQVITALEELQEYIQINMAAIQKIKKKFDKNVRIFLSNNLPAKASLNASKTENSCELLNVSYSPITPKTERYITPNLHFETYNYKHDIGLSDKEMLSFGSRFKFMSIEMNEYLLNKARELWRKRTPPPQVPEESPNIKLLTLDDSEIPTTTCLDLESLPRGRISKLWISLIEDALKPLSVPVLVARGVKHGPVVGLTCALHGNEVNGIRVVHRLYQSELNPESLHGTIVAVTVANIQGFLTSSRGFKSQDLNRLMPGKKNGSTAQQYAYNFIERIVKKFDYLIDLHTASKGRVNSLYVRANMLDDRTRKMAVLQNPQIIVHNTSPDGSLRGAAMAVGIPAITVEIGNPSIFQKRFVKNALLGVSNIISHLGMIPDEHQQAEFKPIICDKSYWIFTTKGGILSVIPEVNTWVRKGEVIATIHSIFGQLIETYTAPEDCIIVGKEIDPVASSGSRIAHIGVCHGFYSTGKVDDGHM</sequence>
<gene>
    <name evidence="1" type="ORF">PORY_002264</name>
</gene>
<evidence type="ECO:0000313" key="1">
    <source>
        <dbReference type="EMBL" id="KAG4304289.1"/>
    </source>
</evidence>
<comment type="caution">
    <text evidence="1">The sequence shown here is derived from an EMBL/GenBank/DDBJ whole genome shotgun (WGS) entry which is preliminary data.</text>
</comment>
<dbReference type="Proteomes" id="UP000768646">
    <property type="component" value="Unassembled WGS sequence"/>
</dbReference>
<dbReference type="EMBL" id="JABTEG010000009">
    <property type="protein sequence ID" value="KAG4304289.1"/>
    <property type="molecule type" value="Genomic_DNA"/>
</dbReference>
<accession>A0ACB7CBU0</accession>
<protein>
    <submittedName>
        <fullName evidence="1">Uncharacterized protein</fullName>
    </submittedName>
</protein>
<proteinExistence type="predicted"/>
<reference evidence="1 2" key="1">
    <citation type="journal article" date="2021" name="Commun. Biol.">
        <title>Genomic insights into the host specific adaptation of the Pneumocystis genus.</title>
        <authorList>
            <person name="Cisse O.H."/>
            <person name="Ma L."/>
            <person name="Dekker J.P."/>
            <person name="Khil P.P."/>
            <person name="Youn J.-H."/>
            <person name="Brenchley J.M."/>
            <person name="Blair R."/>
            <person name="Pahar B."/>
            <person name="Chabe M."/>
            <person name="Van Rompay K.K.A."/>
            <person name="Keesler R."/>
            <person name="Sukura A."/>
            <person name="Hirsch V."/>
            <person name="Kutty G."/>
            <person name="Liu Y."/>
            <person name="Peng L."/>
            <person name="Chen J."/>
            <person name="Song J."/>
            <person name="Weissenbacher-Lang C."/>
            <person name="Xu J."/>
            <person name="Upham N.S."/>
            <person name="Stajich J.E."/>
            <person name="Cuomo C.A."/>
            <person name="Cushion M.T."/>
            <person name="Kovacs J.A."/>
        </authorList>
    </citation>
    <scope>NUCLEOTIDE SEQUENCE [LARGE SCALE GENOMIC DNA]</scope>
    <source>
        <strain evidence="1 2">RABM</strain>
    </source>
</reference>
<name>A0ACB7CBU0_9ASCO</name>
<evidence type="ECO:0000313" key="2">
    <source>
        <dbReference type="Proteomes" id="UP000768646"/>
    </source>
</evidence>
<keyword evidence="2" id="KW-1185">Reference proteome</keyword>